<organism evidence="1 2">
    <name type="scientific">Suillus discolor</name>
    <dbReference type="NCBI Taxonomy" id="1912936"/>
    <lineage>
        <taxon>Eukaryota</taxon>
        <taxon>Fungi</taxon>
        <taxon>Dikarya</taxon>
        <taxon>Basidiomycota</taxon>
        <taxon>Agaricomycotina</taxon>
        <taxon>Agaricomycetes</taxon>
        <taxon>Agaricomycetidae</taxon>
        <taxon>Boletales</taxon>
        <taxon>Suillineae</taxon>
        <taxon>Suillaceae</taxon>
        <taxon>Suillus</taxon>
    </lineage>
</organism>
<accession>A0A9P7FFQ6</accession>
<protein>
    <submittedName>
        <fullName evidence="1">Uncharacterized protein</fullName>
    </submittedName>
</protein>
<dbReference type="EMBL" id="JABBWM010000008">
    <property type="protein sequence ID" value="KAG2115095.1"/>
    <property type="molecule type" value="Genomic_DNA"/>
</dbReference>
<feature type="non-terminal residue" evidence="1">
    <location>
        <position position="81"/>
    </location>
</feature>
<evidence type="ECO:0000313" key="2">
    <source>
        <dbReference type="Proteomes" id="UP000823399"/>
    </source>
</evidence>
<evidence type="ECO:0000313" key="1">
    <source>
        <dbReference type="EMBL" id="KAG2115095.1"/>
    </source>
</evidence>
<sequence>MERMIGNLGQEICQPSNPFANLSQEVVRRCHINTLLSIMPELDNLHQGLPNGSVDLGDGYVLLRKRERYAKLPDGADAQAI</sequence>
<comment type="caution">
    <text evidence="1">The sequence shown here is derived from an EMBL/GenBank/DDBJ whole genome shotgun (WGS) entry which is preliminary data.</text>
</comment>
<keyword evidence="2" id="KW-1185">Reference proteome</keyword>
<reference evidence="1" key="1">
    <citation type="journal article" date="2020" name="New Phytol.">
        <title>Comparative genomics reveals dynamic genome evolution in host specialist ectomycorrhizal fungi.</title>
        <authorList>
            <person name="Lofgren L.A."/>
            <person name="Nguyen N.H."/>
            <person name="Vilgalys R."/>
            <person name="Ruytinx J."/>
            <person name="Liao H.L."/>
            <person name="Branco S."/>
            <person name="Kuo A."/>
            <person name="LaButti K."/>
            <person name="Lipzen A."/>
            <person name="Andreopoulos W."/>
            <person name="Pangilinan J."/>
            <person name="Riley R."/>
            <person name="Hundley H."/>
            <person name="Na H."/>
            <person name="Barry K."/>
            <person name="Grigoriev I.V."/>
            <person name="Stajich J.E."/>
            <person name="Kennedy P.G."/>
        </authorList>
    </citation>
    <scope>NUCLEOTIDE SEQUENCE</scope>
    <source>
        <strain evidence="1">FC423</strain>
    </source>
</reference>
<dbReference type="Proteomes" id="UP000823399">
    <property type="component" value="Unassembled WGS sequence"/>
</dbReference>
<dbReference type="GeneID" id="64692620"/>
<gene>
    <name evidence="1" type="ORF">F5147DRAFT_548443</name>
</gene>
<dbReference type="AlphaFoldDB" id="A0A9P7FFQ6"/>
<dbReference type="RefSeq" id="XP_041296812.1">
    <property type="nucleotide sequence ID" value="XM_041430361.1"/>
</dbReference>
<name>A0A9P7FFQ6_9AGAM</name>
<dbReference type="OrthoDB" id="2669721at2759"/>
<proteinExistence type="predicted"/>